<dbReference type="RefSeq" id="XP_009176583.1">
    <property type="nucleotide sequence ID" value="XM_009178319.1"/>
</dbReference>
<dbReference type="EMBL" id="KL597158">
    <property type="protein sequence ID" value="KER19670.1"/>
    <property type="molecule type" value="Genomic_DNA"/>
</dbReference>
<evidence type="ECO:0000313" key="2">
    <source>
        <dbReference type="Proteomes" id="UP000054324"/>
    </source>
</evidence>
<dbReference type="AlphaFoldDB" id="A0A074Z8X8"/>
<sequence>MDMTRFTGCTRKQSEKREFRDAGVIENGTKVQYKTMGRCQPQNDNMNKLILPGIVHLCIRCTVESFTLVTHDSKFKASVSTCALILPY</sequence>
<dbReference type="GeneID" id="20325787"/>
<gene>
    <name evidence="1" type="ORF">T265_11619</name>
</gene>
<accession>A0A074Z8X8</accession>
<name>A0A074Z8X8_OPIVI</name>
<dbReference type="Proteomes" id="UP000054324">
    <property type="component" value="Unassembled WGS sequence"/>
</dbReference>
<proteinExistence type="predicted"/>
<reference evidence="1 2" key="1">
    <citation type="submission" date="2013-11" db="EMBL/GenBank/DDBJ databases">
        <title>Opisthorchis viverrini - life in the bile duct.</title>
        <authorList>
            <person name="Young N.D."/>
            <person name="Nagarajan N."/>
            <person name="Lin S.J."/>
            <person name="Korhonen P.K."/>
            <person name="Jex A.R."/>
            <person name="Hall R.S."/>
            <person name="Safavi-Hemami H."/>
            <person name="Kaewkong W."/>
            <person name="Bertrand D."/>
            <person name="Gao S."/>
            <person name="Seet Q."/>
            <person name="Wongkham S."/>
            <person name="Teh B.T."/>
            <person name="Wongkham C."/>
            <person name="Intapan P.M."/>
            <person name="Maleewong W."/>
            <person name="Yang X."/>
            <person name="Hu M."/>
            <person name="Wang Z."/>
            <person name="Hofmann A."/>
            <person name="Sternberg P.W."/>
            <person name="Tan P."/>
            <person name="Wang J."/>
            <person name="Gasser R.B."/>
        </authorList>
    </citation>
    <scope>NUCLEOTIDE SEQUENCE [LARGE SCALE GENOMIC DNA]</scope>
</reference>
<evidence type="ECO:0000313" key="1">
    <source>
        <dbReference type="EMBL" id="KER19670.1"/>
    </source>
</evidence>
<dbReference type="CTD" id="20325787"/>
<organism evidence="1 2">
    <name type="scientific">Opisthorchis viverrini</name>
    <name type="common">Southeast Asian liver fluke</name>
    <dbReference type="NCBI Taxonomy" id="6198"/>
    <lineage>
        <taxon>Eukaryota</taxon>
        <taxon>Metazoa</taxon>
        <taxon>Spiralia</taxon>
        <taxon>Lophotrochozoa</taxon>
        <taxon>Platyhelminthes</taxon>
        <taxon>Trematoda</taxon>
        <taxon>Digenea</taxon>
        <taxon>Opisthorchiida</taxon>
        <taxon>Opisthorchiata</taxon>
        <taxon>Opisthorchiidae</taxon>
        <taxon>Opisthorchis</taxon>
    </lineage>
</organism>
<keyword evidence="2" id="KW-1185">Reference proteome</keyword>
<dbReference type="KEGG" id="ovi:T265_11619"/>
<protein>
    <submittedName>
        <fullName evidence="1">Uncharacterized protein</fullName>
    </submittedName>
</protein>